<feature type="region of interest" description="Disordered" evidence="1">
    <location>
        <begin position="20"/>
        <end position="81"/>
    </location>
</feature>
<organism evidence="2">
    <name type="scientific">Ixodes scapularis</name>
    <name type="common">Black-legged tick</name>
    <name type="synonym">Deer tick</name>
    <dbReference type="NCBI Taxonomy" id="6945"/>
    <lineage>
        <taxon>Eukaryota</taxon>
        <taxon>Metazoa</taxon>
        <taxon>Ecdysozoa</taxon>
        <taxon>Arthropoda</taxon>
        <taxon>Chelicerata</taxon>
        <taxon>Arachnida</taxon>
        <taxon>Acari</taxon>
        <taxon>Parasitiformes</taxon>
        <taxon>Ixodida</taxon>
        <taxon>Ixodoidea</taxon>
        <taxon>Ixodidae</taxon>
        <taxon>Ixodinae</taxon>
        <taxon>Ixodes</taxon>
    </lineage>
</organism>
<accession>A0A4D5RC68</accession>
<protein>
    <submittedName>
        <fullName evidence="2">Putative secreted protein</fullName>
    </submittedName>
</protein>
<dbReference type="AlphaFoldDB" id="A0A4D5RC68"/>
<dbReference type="EMBL" id="GHJT01000707">
    <property type="protein sequence ID" value="MOY34678.1"/>
    <property type="molecule type" value="Transcribed_RNA"/>
</dbReference>
<evidence type="ECO:0000313" key="2">
    <source>
        <dbReference type="EMBL" id="MOY34678.1"/>
    </source>
</evidence>
<sequence length="173" mass="18956">MVGRQASGALQVVAAAALPSPARGVRPHRGHPQHGQRGVPLRALRVSRSEPGNGRRPQGTAGPAVSPEPGQQPVEQQSDAVQGRLLASHAQRWIPSHLHRDHKVFFSKLQTFRKELEPTASSLPPVCPSSRLSWRLLTEAPRVLLHPRCNTFPETNYRGRQKLCGKGVAARKH</sequence>
<proteinExistence type="predicted"/>
<reference evidence="2" key="1">
    <citation type="submission" date="2019-04" db="EMBL/GenBank/DDBJ databases">
        <title>An insight into the mialome of Ixodes scapularis.</title>
        <authorList>
            <person name="Ribeiro J.M."/>
            <person name="Mather T.N."/>
            <person name="Karim S."/>
        </authorList>
    </citation>
    <scope>NUCLEOTIDE SEQUENCE</scope>
</reference>
<feature type="compositionally biased region" description="Basic residues" evidence="1">
    <location>
        <begin position="25"/>
        <end position="34"/>
    </location>
</feature>
<evidence type="ECO:0000256" key="1">
    <source>
        <dbReference type="SAM" id="MobiDB-lite"/>
    </source>
</evidence>
<name>A0A4D5RC68_IXOSC</name>